<proteinExistence type="predicted"/>
<dbReference type="PANTHER" id="PTHR37507">
    <property type="entry name" value="SPORULATION PROTEIN YDCC"/>
    <property type="match status" value="1"/>
</dbReference>
<dbReference type="Gene3D" id="2.50.20.10">
    <property type="entry name" value="Lipoprotein localisation LolA/LolB/LppX"/>
    <property type="match status" value="1"/>
</dbReference>
<dbReference type="RefSeq" id="WP_136721901.1">
    <property type="nucleotide sequence ID" value="NZ_SUMC01000002.1"/>
</dbReference>
<feature type="region of interest" description="Disordered" evidence="1">
    <location>
        <begin position="184"/>
        <end position="207"/>
    </location>
</feature>
<keyword evidence="2" id="KW-0472">Membrane</keyword>
<dbReference type="EMBL" id="SUMC01000002">
    <property type="protein sequence ID" value="TKA13032.1"/>
    <property type="molecule type" value="Genomic_DNA"/>
</dbReference>
<dbReference type="Proteomes" id="UP000305778">
    <property type="component" value="Unassembled WGS sequence"/>
</dbReference>
<name>A0A4U0SSL3_9ACTN</name>
<feature type="compositionally biased region" description="Polar residues" evidence="1">
    <location>
        <begin position="113"/>
        <end position="126"/>
    </location>
</feature>
<keyword evidence="2" id="KW-0812">Transmembrane</keyword>
<feature type="region of interest" description="Disordered" evidence="1">
    <location>
        <begin position="1"/>
        <end position="25"/>
    </location>
</feature>
<evidence type="ECO:0000313" key="4">
    <source>
        <dbReference type="Proteomes" id="UP000305778"/>
    </source>
</evidence>
<sequence length="414" mass="41647">MTRIEPVHLTGDNGDPQDSRRNSARSKAVRFAVPVVAAGVAAATVGLVPALASAGSPSLPGITAQKLIEKIAASDTQTVTGTVRFTTDLGLPSLLTSAASGSGTSPFAGAASAATNGKSGSSAADPQQQLVQLLSGTHTLQVAADGPQKQKVSIIENAAEYSLIHNGDETWAYDSKTNEAYHATAPKGTSKAQQKQTPSSGLPSTPQEAAQQALKAVDSTTAVSVDGTAKVAGRDAYQLLIKPKQSGTTVGSVRIAVDSATGVPLKFTLLPASGGKAVVDVGFTKVDFGKPAAGTFAFTAPKGAKVTTEKAGTSALKDAQKNNQRTAQDALSGLNVLGQGWSSIAELKSGTGTSASGSTSNSMLSDFGKAVHGNFGSGTLVSTRLVNALITDKGTVFVGAVSQDALVKAANAAK</sequence>
<dbReference type="AlphaFoldDB" id="A0A4U0SSL3"/>
<feature type="region of interest" description="Disordered" evidence="1">
    <location>
        <begin position="106"/>
        <end position="126"/>
    </location>
</feature>
<evidence type="ECO:0000256" key="1">
    <source>
        <dbReference type="SAM" id="MobiDB-lite"/>
    </source>
</evidence>
<gene>
    <name evidence="3" type="ORF">FCI23_03335</name>
</gene>
<feature type="transmembrane region" description="Helical" evidence="2">
    <location>
        <begin position="31"/>
        <end position="52"/>
    </location>
</feature>
<protein>
    <submittedName>
        <fullName evidence="3">Outer membrane lipoprotein carrier protein LolA</fullName>
    </submittedName>
</protein>
<organism evidence="3 4">
    <name type="scientific">Actinacidiphila oryziradicis</name>
    <dbReference type="NCBI Taxonomy" id="2571141"/>
    <lineage>
        <taxon>Bacteria</taxon>
        <taxon>Bacillati</taxon>
        <taxon>Actinomycetota</taxon>
        <taxon>Actinomycetes</taxon>
        <taxon>Kitasatosporales</taxon>
        <taxon>Streptomycetaceae</taxon>
        <taxon>Actinacidiphila</taxon>
    </lineage>
</organism>
<comment type="caution">
    <text evidence="3">The sequence shown here is derived from an EMBL/GenBank/DDBJ whole genome shotgun (WGS) entry which is preliminary data.</text>
</comment>
<evidence type="ECO:0000256" key="2">
    <source>
        <dbReference type="SAM" id="Phobius"/>
    </source>
</evidence>
<dbReference type="SUPFAM" id="SSF89392">
    <property type="entry name" value="Prokaryotic lipoproteins and lipoprotein localization factors"/>
    <property type="match status" value="1"/>
</dbReference>
<keyword evidence="4" id="KW-1185">Reference proteome</keyword>
<reference evidence="3 4" key="1">
    <citation type="submission" date="2019-04" db="EMBL/GenBank/DDBJ databases">
        <title>Streptomyces oryziradicis sp. nov., a novel actinomycete isolated from rhizosphere soil of rice (Oryza sativa L.).</title>
        <authorList>
            <person name="Li C."/>
        </authorList>
    </citation>
    <scope>NUCLEOTIDE SEQUENCE [LARGE SCALE GENOMIC DNA]</scope>
    <source>
        <strain evidence="3 4">NEAU-C40</strain>
    </source>
</reference>
<dbReference type="InterPro" id="IPR052944">
    <property type="entry name" value="Sporulation_related"/>
</dbReference>
<dbReference type="PANTHER" id="PTHR37507:SF2">
    <property type="entry name" value="SPORULATION PROTEIN YDCC"/>
    <property type="match status" value="1"/>
</dbReference>
<dbReference type="InterPro" id="IPR029046">
    <property type="entry name" value="LolA/LolB/LppX"/>
</dbReference>
<evidence type="ECO:0000313" key="3">
    <source>
        <dbReference type="EMBL" id="TKA13032.1"/>
    </source>
</evidence>
<keyword evidence="3" id="KW-0449">Lipoprotein</keyword>
<dbReference type="OrthoDB" id="4822274at2"/>
<keyword evidence="2" id="KW-1133">Transmembrane helix</keyword>
<accession>A0A4U0SSL3</accession>
<feature type="compositionally biased region" description="Polar residues" evidence="1">
    <location>
        <begin position="190"/>
        <end position="207"/>
    </location>
</feature>